<dbReference type="EC" id="4.1.2.48" evidence="8"/>
<dbReference type="GO" id="GO:0006567">
    <property type="term" value="P:L-threonine catabolic process"/>
    <property type="evidence" value="ECO:0007669"/>
    <property type="project" value="TreeGrafter"/>
</dbReference>
<organism evidence="8 9">
    <name type="scientific">Candidatus Lucifugimonas marina</name>
    <dbReference type="NCBI Taxonomy" id="3038979"/>
    <lineage>
        <taxon>Bacteria</taxon>
        <taxon>Bacillati</taxon>
        <taxon>Chloroflexota</taxon>
        <taxon>Dehalococcoidia</taxon>
        <taxon>SAR202 cluster</taxon>
        <taxon>Candidatus Lucifugimonadales</taxon>
        <taxon>Candidatus Lucifugimonadaceae</taxon>
        <taxon>Candidatus Lucifugimonas</taxon>
    </lineage>
</organism>
<dbReference type="InterPro" id="IPR015421">
    <property type="entry name" value="PyrdxlP-dep_Trfase_major"/>
</dbReference>
<dbReference type="GO" id="GO:0008732">
    <property type="term" value="F:L-allo-threonine aldolase activity"/>
    <property type="evidence" value="ECO:0007669"/>
    <property type="project" value="TreeGrafter"/>
</dbReference>
<name>A0AAJ5ZIX8_9CHLR</name>
<reference evidence="9 10" key="1">
    <citation type="submission" date="2019-11" db="EMBL/GenBank/DDBJ databases">
        <authorList>
            <person name="Cho J.-C."/>
        </authorList>
    </citation>
    <scope>NUCLEOTIDE SEQUENCE [LARGE SCALE GENOMIC DNA]</scope>
    <source>
        <strain evidence="8 9">JH1073</strain>
        <strain evidence="7 10">JH702</strain>
    </source>
</reference>
<evidence type="ECO:0000313" key="10">
    <source>
        <dbReference type="Proteomes" id="UP001321249"/>
    </source>
</evidence>
<dbReference type="PANTHER" id="PTHR48097">
    <property type="entry name" value="L-THREONINE ALDOLASE-RELATED"/>
    <property type="match status" value="1"/>
</dbReference>
<dbReference type="PANTHER" id="PTHR48097:SF9">
    <property type="entry name" value="L-THREONINE ALDOLASE"/>
    <property type="match status" value="1"/>
</dbReference>
<dbReference type="FunFam" id="3.40.640.10:FF:000030">
    <property type="entry name" value="Low-specificity L-threonine aldolase"/>
    <property type="match status" value="1"/>
</dbReference>
<dbReference type="Proteomes" id="UP001219901">
    <property type="component" value="Chromosome"/>
</dbReference>
<evidence type="ECO:0000259" key="6">
    <source>
        <dbReference type="Pfam" id="PF01212"/>
    </source>
</evidence>
<evidence type="ECO:0000256" key="2">
    <source>
        <dbReference type="ARBA" id="ARBA00006966"/>
    </source>
</evidence>
<reference evidence="8" key="2">
    <citation type="journal article" date="2023" name="Nat. Commun.">
        <title>Cultivation of marine bacteria of the SAR202 clade.</title>
        <authorList>
            <person name="Lim Y."/>
            <person name="Seo J.H."/>
            <person name="Giovannoni S.J."/>
            <person name="Kang I."/>
            <person name="Cho J.C."/>
        </authorList>
    </citation>
    <scope>NUCLEOTIDE SEQUENCE</scope>
    <source>
        <strain evidence="8">JH1073</strain>
    </source>
</reference>
<dbReference type="GO" id="GO:0005829">
    <property type="term" value="C:cytosol"/>
    <property type="evidence" value="ECO:0007669"/>
    <property type="project" value="TreeGrafter"/>
</dbReference>
<evidence type="ECO:0000313" key="8">
    <source>
        <dbReference type="EMBL" id="WFG40766.1"/>
    </source>
</evidence>
<evidence type="ECO:0000256" key="3">
    <source>
        <dbReference type="ARBA" id="ARBA00022898"/>
    </source>
</evidence>
<accession>A0AAJ5ZIX8</accession>
<dbReference type="EMBL" id="WMBE01000001">
    <property type="protein sequence ID" value="MDG0865725.1"/>
    <property type="molecule type" value="Genomic_DNA"/>
</dbReference>
<dbReference type="SUPFAM" id="SSF53383">
    <property type="entry name" value="PLP-dependent transferases"/>
    <property type="match status" value="1"/>
</dbReference>
<proteinExistence type="inferred from homology"/>
<sequence length="344" mass="37200">MIRVDLRSDTVTHPSPEMRRAMYEAELGDDVYGDDPTVNELQDKAAERLGKEAGLFVSSGTQGNLVSVLAQAQRGDEVLVGDQCHIMNAEAGGTMVLGSVVLYPIKTDDFGFLEPELIQAAVKPRDYHKPPTRLLTIENTHNGSSGRALTPDQMKLMADAGHEKGLNVHLDGARIFNAAVALGVEASALTEHVDTATFCLSKGLSCPIGSVVVGSKDFIEEADRWRKMLGSGMRQVGIVAAAGLVALDSMVDRMQEDHDHARHIASRMAEMKGISVDPEHIQTNIIRFGVPENTGNEIAARLFEEGVYINGGDSDLRIVTHYGVSAADYEFTISALDKVMKEIA</sequence>
<keyword evidence="4 8" id="KW-0456">Lyase</keyword>
<dbReference type="NCBIfam" id="NF041359">
    <property type="entry name" value="GntG_guanitoxin"/>
    <property type="match status" value="1"/>
</dbReference>
<evidence type="ECO:0000256" key="4">
    <source>
        <dbReference type="ARBA" id="ARBA00023239"/>
    </source>
</evidence>
<evidence type="ECO:0000256" key="1">
    <source>
        <dbReference type="ARBA" id="ARBA00001933"/>
    </source>
</evidence>
<reference evidence="9" key="3">
    <citation type="submission" date="2023-06" db="EMBL/GenBank/DDBJ databases">
        <title>Pangenomics reveal diversification of enzyme families and niche specialization in globally abundant SAR202 bacteria.</title>
        <authorList>
            <person name="Saw J.H.W."/>
        </authorList>
    </citation>
    <scope>NUCLEOTIDE SEQUENCE [LARGE SCALE GENOMIC DNA]</scope>
    <source>
        <strain evidence="9">JH1073</strain>
    </source>
</reference>
<dbReference type="AlphaFoldDB" id="A0AAJ5ZIX8"/>
<dbReference type="RefSeq" id="WP_342835725.1">
    <property type="nucleotide sequence ID" value="NZ_WMBE01000001.1"/>
</dbReference>
<dbReference type="InterPro" id="IPR015424">
    <property type="entry name" value="PyrdxlP-dep_Trfase"/>
</dbReference>
<protein>
    <submittedName>
        <fullName evidence="8">Low-specificity L-threonine aldolase</fullName>
        <ecNumber evidence="8">4.1.2.48</ecNumber>
    </submittedName>
</protein>
<gene>
    <name evidence="8" type="primary">ltaE</name>
    <name evidence="7" type="ORF">GKO46_01380</name>
    <name evidence="8" type="ORF">GKO48_07845</name>
</gene>
<feature type="domain" description="Aromatic amino acid beta-eliminating lyase/threonine aldolase" evidence="6">
    <location>
        <begin position="5"/>
        <end position="287"/>
    </location>
</feature>
<dbReference type="PIRSF" id="PIRSF017617">
    <property type="entry name" value="Thr_aldolase"/>
    <property type="match status" value="1"/>
</dbReference>
<dbReference type="EMBL" id="CP046147">
    <property type="protein sequence ID" value="WFG40766.1"/>
    <property type="molecule type" value="Genomic_DNA"/>
</dbReference>
<keyword evidence="3" id="KW-0663">Pyridoxal phosphate</keyword>
<comment type="similarity">
    <text evidence="2">Belongs to the threonine aldolase family.</text>
</comment>
<keyword evidence="9" id="KW-1185">Reference proteome</keyword>
<dbReference type="Gene3D" id="3.40.640.10">
    <property type="entry name" value="Type I PLP-dependent aspartate aminotransferase-like (Major domain)"/>
    <property type="match status" value="1"/>
</dbReference>
<comment type="cofactor">
    <cofactor evidence="1">
        <name>pyridoxal 5'-phosphate</name>
        <dbReference type="ChEBI" id="CHEBI:597326"/>
    </cofactor>
</comment>
<dbReference type="InterPro" id="IPR023603">
    <property type="entry name" value="Low_specificity_L-TA-like"/>
</dbReference>
<dbReference type="Gene3D" id="3.90.1150.10">
    <property type="entry name" value="Aspartate Aminotransferase, domain 1"/>
    <property type="match status" value="1"/>
</dbReference>
<evidence type="ECO:0000313" key="7">
    <source>
        <dbReference type="EMBL" id="MDG0865725.1"/>
    </source>
</evidence>
<feature type="modified residue" description="N6-(pyridoxal phosphate)lysine" evidence="5">
    <location>
        <position position="202"/>
    </location>
</feature>
<dbReference type="InterPro" id="IPR001597">
    <property type="entry name" value="ArAA_b-elim_lyase/Thr_aldolase"/>
</dbReference>
<dbReference type="CDD" id="cd06502">
    <property type="entry name" value="TA_like"/>
    <property type="match status" value="1"/>
</dbReference>
<dbReference type="InterPro" id="IPR015422">
    <property type="entry name" value="PyrdxlP-dep_Trfase_small"/>
</dbReference>
<evidence type="ECO:0000256" key="5">
    <source>
        <dbReference type="PIRSR" id="PIRSR017617-1"/>
    </source>
</evidence>
<evidence type="ECO:0000313" key="9">
    <source>
        <dbReference type="Proteomes" id="UP001219901"/>
    </source>
</evidence>
<dbReference type="NCBIfam" id="NF007825">
    <property type="entry name" value="PRK10534.1"/>
    <property type="match status" value="1"/>
</dbReference>
<dbReference type="Proteomes" id="UP001321249">
    <property type="component" value="Unassembled WGS sequence"/>
</dbReference>
<dbReference type="GO" id="GO:0006545">
    <property type="term" value="P:glycine biosynthetic process"/>
    <property type="evidence" value="ECO:0007669"/>
    <property type="project" value="TreeGrafter"/>
</dbReference>
<dbReference type="Pfam" id="PF01212">
    <property type="entry name" value="Beta_elim_lyase"/>
    <property type="match status" value="1"/>
</dbReference>